<name>A0A318TQX7_9BACL</name>
<accession>A0A318TQX7</accession>
<dbReference type="InterPro" id="IPR031707">
    <property type="entry name" value="AbiGii_2"/>
</dbReference>
<reference evidence="1 2" key="1">
    <citation type="submission" date="2018-06" db="EMBL/GenBank/DDBJ databases">
        <title>Genomic Encyclopedia of Archaeal and Bacterial Type Strains, Phase II (KMG-II): from individual species to whole genera.</title>
        <authorList>
            <person name="Goeker M."/>
        </authorList>
    </citation>
    <scope>NUCLEOTIDE SEQUENCE [LARGE SCALE GENOMIC DNA]</scope>
    <source>
        <strain evidence="1 2">KACC 16626</strain>
    </source>
</reference>
<comment type="caution">
    <text evidence="1">The sequence shown here is derived from an EMBL/GenBank/DDBJ whole genome shotgun (WGS) entry which is preliminary data.</text>
</comment>
<protein>
    <submittedName>
        <fullName evidence="1">Putative abortive phage resistance protein (AbiGii toxin)</fullName>
    </submittedName>
</protein>
<dbReference type="EMBL" id="QJTJ01000005">
    <property type="protein sequence ID" value="PYF07221.1"/>
    <property type="molecule type" value="Genomic_DNA"/>
</dbReference>
<dbReference type="Proteomes" id="UP000247416">
    <property type="component" value="Unassembled WGS sequence"/>
</dbReference>
<sequence length="398" mass="46326">MFINFDKVFFNENNSNQVPKEVIEALTDKLPNGFKYETLEGGALVLNPTTQGIKIGGLKIDYTDPIFEDFVPKDNAEALEYLYRAQRNLQIKLNDEDGLFINDKFFSMSDVIKLPLVESIKGEHQISIIPEPFQPPFELKLETEDINEKFMVQRMPLADMNKLKFESIDEGSFKISYIIDEKKKTFNFNFKIQFDKIISTLDMLNALKLYYGCLTNNFIINGHEINNNRFNEEEAKSVSKNIEIWKKILSLESKLNVNFIPEIGLDKEDVIIIEKLYRSLIENMPYKEFITLNNFSMNRVGSIEKLHEVLGKEGIMFSLTNEVEINLLGIQLKLYQLAYLFDLIVIDLEEENDNIKLITVAPKGKKTYQSVKFYLNESEIEIFDKETTEFHYAKEIMI</sequence>
<proteinExistence type="predicted"/>
<organism evidence="1 2">
    <name type="scientific">Ureibacillus chungkukjangi</name>
    <dbReference type="NCBI Taxonomy" id="1202712"/>
    <lineage>
        <taxon>Bacteria</taxon>
        <taxon>Bacillati</taxon>
        <taxon>Bacillota</taxon>
        <taxon>Bacilli</taxon>
        <taxon>Bacillales</taxon>
        <taxon>Caryophanaceae</taxon>
        <taxon>Ureibacillus</taxon>
    </lineage>
</organism>
<dbReference type="AlphaFoldDB" id="A0A318TQX7"/>
<dbReference type="OrthoDB" id="2514209at2"/>
<keyword evidence="2" id="KW-1185">Reference proteome</keyword>
<gene>
    <name evidence="1" type="ORF">BJ095_10511</name>
</gene>
<dbReference type="RefSeq" id="WP_107933166.1">
    <property type="nucleotide sequence ID" value="NZ_CP085009.1"/>
</dbReference>
<evidence type="ECO:0000313" key="1">
    <source>
        <dbReference type="EMBL" id="PYF07221.1"/>
    </source>
</evidence>
<dbReference type="Pfam" id="PF16873">
    <property type="entry name" value="AbiGii_2"/>
    <property type="match status" value="1"/>
</dbReference>
<evidence type="ECO:0000313" key="2">
    <source>
        <dbReference type="Proteomes" id="UP000247416"/>
    </source>
</evidence>